<keyword evidence="12" id="KW-1185">Reference proteome</keyword>
<evidence type="ECO:0000256" key="3">
    <source>
        <dbReference type="ARBA" id="ARBA00012483"/>
    </source>
</evidence>
<dbReference type="Proteomes" id="UP000030748">
    <property type="component" value="Unassembled WGS sequence"/>
</dbReference>
<evidence type="ECO:0000313" key="12">
    <source>
        <dbReference type="Proteomes" id="UP000030748"/>
    </source>
</evidence>
<organism evidence="11 12">
    <name type="scientific">Erythranthe guttata</name>
    <name type="common">Yellow monkey flower</name>
    <name type="synonym">Mimulus guttatus</name>
    <dbReference type="NCBI Taxonomy" id="4155"/>
    <lineage>
        <taxon>Eukaryota</taxon>
        <taxon>Viridiplantae</taxon>
        <taxon>Streptophyta</taxon>
        <taxon>Embryophyta</taxon>
        <taxon>Tracheophyta</taxon>
        <taxon>Spermatophyta</taxon>
        <taxon>Magnoliopsida</taxon>
        <taxon>eudicotyledons</taxon>
        <taxon>Gunneridae</taxon>
        <taxon>Pentapetalae</taxon>
        <taxon>asterids</taxon>
        <taxon>lamiids</taxon>
        <taxon>Lamiales</taxon>
        <taxon>Phrymaceae</taxon>
        <taxon>Erythranthe</taxon>
    </lineage>
</organism>
<dbReference type="Pfam" id="PF12678">
    <property type="entry name" value="zf-rbx1"/>
    <property type="match status" value="1"/>
</dbReference>
<dbReference type="InterPro" id="IPR013083">
    <property type="entry name" value="Znf_RING/FYVE/PHD"/>
</dbReference>
<dbReference type="Gene3D" id="3.30.40.10">
    <property type="entry name" value="Zinc/RING finger domain, C3HC4 (zinc finger)"/>
    <property type="match status" value="1"/>
</dbReference>
<protein>
    <recommendedName>
        <fullName evidence="3">RING-type E3 ubiquitin transferase</fullName>
        <ecNumber evidence="3">2.3.2.27</ecNumber>
    </recommendedName>
</protein>
<dbReference type="InterPro" id="IPR001841">
    <property type="entry name" value="Znf_RING"/>
</dbReference>
<sequence>MEELTPDQLGLRLINTGDDSVIRRIGVRGTVHVRQIHRTRQGQNVNCSGLTEEDIENCLKTRNSCRKGEDEESEICAICLDDMIASCDKENKENEGTTTTTAIGILNCGHEYHVCCIKRWLRTKNSCPLCKAVASRWTGYGKCCYGLFRFR</sequence>
<dbReference type="InterPro" id="IPR045191">
    <property type="entry name" value="MBR1/2-like"/>
</dbReference>
<evidence type="ECO:0000259" key="10">
    <source>
        <dbReference type="PROSITE" id="PS50089"/>
    </source>
</evidence>
<gene>
    <name evidence="11" type="ORF">MIMGU_mgv1a024223mg</name>
</gene>
<keyword evidence="6 9" id="KW-0863">Zinc-finger</keyword>
<dbReference type="EC" id="2.3.2.27" evidence="3"/>
<dbReference type="GO" id="GO:0008270">
    <property type="term" value="F:zinc ion binding"/>
    <property type="evidence" value="ECO:0007669"/>
    <property type="project" value="UniProtKB-KW"/>
</dbReference>
<name>A0A022QDN5_ERYGU</name>
<reference evidence="11 12" key="1">
    <citation type="journal article" date="2013" name="Proc. Natl. Acad. Sci. U.S.A.">
        <title>Fine-scale variation in meiotic recombination in Mimulus inferred from population shotgun sequencing.</title>
        <authorList>
            <person name="Hellsten U."/>
            <person name="Wright K.M."/>
            <person name="Jenkins J."/>
            <person name="Shu S."/>
            <person name="Yuan Y."/>
            <person name="Wessler S.R."/>
            <person name="Schmutz J."/>
            <person name="Willis J.H."/>
            <person name="Rokhsar D.S."/>
        </authorList>
    </citation>
    <scope>NUCLEOTIDE SEQUENCE [LARGE SCALE GENOMIC DNA]</scope>
    <source>
        <strain evidence="12">cv. DUN x IM62</strain>
    </source>
</reference>
<evidence type="ECO:0000313" key="11">
    <source>
        <dbReference type="EMBL" id="EYU26031.1"/>
    </source>
</evidence>
<evidence type="ECO:0000256" key="8">
    <source>
        <dbReference type="ARBA" id="ARBA00022833"/>
    </source>
</evidence>
<dbReference type="SUPFAM" id="SSF57850">
    <property type="entry name" value="RING/U-box"/>
    <property type="match status" value="1"/>
</dbReference>
<feature type="domain" description="RING-type" evidence="10">
    <location>
        <begin position="76"/>
        <end position="131"/>
    </location>
</feature>
<dbReference type="AlphaFoldDB" id="A0A022QDN5"/>
<dbReference type="SMART" id="SM00184">
    <property type="entry name" value="RING"/>
    <property type="match status" value="1"/>
</dbReference>
<keyword evidence="8" id="KW-0862">Zinc</keyword>
<evidence type="ECO:0000256" key="1">
    <source>
        <dbReference type="ARBA" id="ARBA00000900"/>
    </source>
</evidence>
<keyword evidence="7" id="KW-0833">Ubl conjugation pathway</keyword>
<keyword evidence="5" id="KW-0479">Metal-binding</keyword>
<dbReference type="PANTHER" id="PTHR22937:SF163">
    <property type="entry name" value="RING-TYPE E3 UBIQUITIN TRANSFERASE"/>
    <property type="match status" value="1"/>
</dbReference>
<accession>A0A022QDN5</accession>
<evidence type="ECO:0000256" key="9">
    <source>
        <dbReference type="PROSITE-ProRule" id="PRU00175"/>
    </source>
</evidence>
<dbReference type="GO" id="GO:0061630">
    <property type="term" value="F:ubiquitin protein ligase activity"/>
    <property type="evidence" value="ECO:0000318"/>
    <property type="project" value="GO_Central"/>
</dbReference>
<comment type="pathway">
    <text evidence="2">Protein modification; protein ubiquitination.</text>
</comment>
<evidence type="ECO:0000256" key="2">
    <source>
        <dbReference type="ARBA" id="ARBA00004906"/>
    </source>
</evidence>
<evidence type="ECO:0000256" key="4">
    <source>
        <dbReference type="ARBA" id="ARBA00022679"/>
    </source>
</evidence>
<evidence type="ECO:0000256" key="5">
    <source>
        <dbReference type="ARBA" id="ARBA00022723"/>
    </source>
</evidence>
<keyword evidence="4" id="KW-0808">Transferase</keyword>
<comment type="catalytic activity">
    <reaction evidence="1">
        <text>S-ubiquitinyl-[E2 ubiquitin-conjugating enzyme]-L-cysteine + [acceptor protein]-L-lysine = [E2 ubiquitin-conjugating enzyme]-L-cysteine + N(6)-ubiquitinyl-[acceptor protein]-L-lysine.</text>
        <dbReference type="EC" id="2.3.2.27"/>
    </reaction>
</comment>
<dbReference type="InterPro" id="IPR024766">
    <property type="entry name" value="Znf_RING_H2"/>
</dbReference>
<dbReference type="PROSITE" id="PS50089">
    <property type="entry name" value="ZF_RING_2"/>
    <property type="match status" value="1"/>
</dbReference>
<evidence type="ECO:0000256" key="6">
    <source>
        <dbReference type="ARBA" id="ARBA00022771"/>
    </source>
</evidence>
<dbReference type="PANTHER" id="PTHR22937">
    <property type="entry name" value="E3 UBIQUITIN-PROTEIN LIGASE RNF165"/>
    <property type="match status" value="1"/>
</dbReference>
<evidence type="ECO:0000256" key="7">
    <source>
        <dbReference type="ARBA" id="ARBA00022786"/>
    </source>
</evidence>
<proteinExistence type="predicted"/>
<dbReference type="EMBL" id="KI631803">
    <property type="protein sequence ID" value="EYU26031.1"/>
    <property type="molecule type" value="Genomic_DNA"/>
</dbReference>